<dbReference type="Pfam" id="PF00717">
    <property type="entry name" value="Peptidase_S24"/>
    <property type="match status" value="1"/>
</dbReference>
<dbReference type="InterPro" id="IPR039418">
    <property type="entry name" value="LexA-like"/>
</dbReference>
<keyword evidence="2" id="KW-0227">DNA damage</keyword>
<dbReference type="GO" id="GO:0009432">
    <property type="term" value="P:SOS response"/>
    <property type="evidence" value="ECO:0007669"/>
    <property type="project" value="UniProtKB-KW"/>
</dbReference>
<evidence type="ECO:0000256" key="4">
    <source>
        <dbReference type="ARBA" id="ARBA00022813"/>
    </source>
</evidence>
<dbReference type="CDD" id="cd06529">
    <property type="entry name" value="S24_LexA-like"/>
    <property type="match status" value="1"/>
</dbReference>
<evidence type="ECO:0000256" key="2">
    <source>
        <dbReference type="ARBA" id="ARBA00022763"/>
    </source>
</evidence>
<dbReference type="InterPro" id="IPR010982">
    <property type="entry name" value="Lambda_DNA-bd_dom_sf"/>
</dbReference>
<dbReference type="PANTHER" id="PTHR33516:SF2">
    <property type="entry name" value="LEXA REPRESSOR-RELATED"/>
    <property type="match status" value="1"/>
</dbReference>
<dbReference type="SUPFAM" id="SSF47413">
    <property type="entry name" value="lambda repressor-like DNA-binding domains"/>
    <property type="match status" value="1"/>
</dbReference>
<keyword evidence="5" id="KW-0234">DNA repair</keyword>
<keyword evidence="3" id="KW-0378">Hydrolase</keyword>
<organism evidence="8">
    <name type="scientific">Siphoviridae sp. ctNs77</name>
    <dbReference type="NCBI Taxonomy" id="2825473"/>
    <lineage>
        <taxon>Viruses</taxon>
        <taxon>Duplodnaviria</taxon>
        <taxon>Heunggongvirae</taxon>
        <taxon>Uroviricota</taxon>
        <taxon>Caudoviricetes</taxon>
    </lineage>
</organism>
<accession>A0A8S5QI38</accession>
<evidence type="ECO:0000313" key="8">
    <source>
        <dbReference type="EMBL" id="DAE18467.1"/>
    </source>
</evidence>
<proteinExistence type="inferred from homology"/>
<protein>
    <submittedName>
        <fullName evidence="8">Repressor protein CI</fullName>
    </submittedName>
</protein>
<dbReference type="PROSITE" id="PS50943">
    <property type="entry name" value="HTH_CROC1"/>
    <property type="match status" value="1"/>
</dbReference>
<dbReference type="SUPFAM" id="SSF51306">
    <property type="entry name" value="LexA/Signal peptidase"/>
    <property type="match status" value="1"/>
</dbReference>
<evidence type="ECO:0000256" key="6">
    <source>
        <dbReference type="ARBA" id="ARBA00023236"/>
    </source>
</evidence>
<dbReference type="Gene3D" id="1.10.260.40">
    <property type="entry name" value="lambda repressor-like DNA-binding domains"/>
    <property type="match status" value="1"/>
</dbReference>
<keyword evidence="4" id="KW-0068">Autocatalytic cleavage</keyword>
<evidence type="ECO:0000256" key="1">
    <source>
        <dbReference type="ARBA" id="ARBA00007484"/>
    </source>
</evidence>
<evidence type="ECO:0000256" key="3">
    <source>
        <dbReference type="ARBA" id="ARBA00022801"/>
    </source>
</evidence>
<dbReference type="SMART" id="SM00530">
    <property type="entry name" value="HTH_XRE"/>
    <property type="match status" value="1"/>
</dbReference>
<dbReference type="EMBL" id="BK015656">
    <property type="protein sequence ID" value="DAE18467.1"/>
    <property type="molecule type" value="Genomic_DNA"/>
</dbReference>
<evidence type="ECO:0000256" key="5">
    <source>
        <dbReference type="ARBA" id="ARBA00023204"/>
    </source>
</evidence>
<dbReference type="CDD" id="cd00093">
    <property type="entry name" value="HTH_XRE"/>
    <property type="match status" value="1"/>
</dbReference>
<name>A0A8S5QI38_9CAUD</name>
<reference evidence="8" key="1">
    <citation type="journal article" date="2021" name="Proc. Natl. Acad. Sci. U.S.A.">
        <title>A Catalog of Tens of Thousands of Viruses from Human Metagenomes Reveals Hidden Associations with Chronic Diseases.</title>
        <authorList>
            <person name="Tisza M.J."/>
            <person name="Buck C.B."/>
        </authorList>
    </citation>
    <scope>NUCLEOTIDE SEQUENCE</scope>
    <source>
        <strain evidence="8">CtNs77</strain>
    </source>
</reference>
<dbReference type="InterPro" id="IPR036286">
    <property type="entry name" value="LexA/Signal_pep-like_sf"/>
</dbReference>
<comment type="similarity">
    <text evidence="1">Belongs to the peptidase S24 family.</text>
</comment>
<dbReference type="GO" id="GO:0003677">
    <property type="term" value="F:DNA binding"/>
    <property type="evidence" value="ECO:0007669"/>
    <property type="project" value="InterPro"/>
</dbReference>
<dbReference type="InterPro" id="IPR015927">
    <property type="entry name" value="Peptidase_S24_S26A/B/C"/>
</dbReference>
<dbReference type="GO" id="GO:0006355">
    <property type="term" value="P:regulation of DNA-templated transcription"/>
    <property type="evidence" value="ECO:0007669"/>
    <property type="project" value="InterPro"/>
</dbReference>
<dbReference type="PRINTS" id="PR00726">
    <property type="entry name" value="LEXASERPTASE"/>
</dbReference>
<feature type="domain" description="HTH cro/C1-type" evidence="7">
    <location>
        <begin position="6"/>
        <end position="61"/>
    </location>
</feature>
<keyword evidence="6" id="KW-0742">SOS response</keyword>
<dbReference type="GO" id="GO:0016787">
    <property type="term" value="F:hydrolase activity"/>
    <property type="evidence" value="ECO:0007669"/>
    <property type="project" value="UniProtKB-KW"/>
</dbReference>
<dbReference type="Pfam" id="PF01381">
    <property type="entry name" value="HTH_3"/>
    <property type="match status" value="1"/>
</dbReference>
<dbReference type="Gene3D" id="2.10.109.10">
    <property type="entry name" value="Umud Fragment, subunit A"/>
    <property type="match status" value="1"/>
</dbReference>
<dbReference type="InterPro" id="IPR006197">
    <property type="entry name" value="Peptidase_S24_LexA"/>
</dbReference>
<sequence>MFKDKIRFYRKLRGISQEALADKLGYKSFTTIQKWEDGTSSPPIGTVKKVADILGVTIEELTSDDNHSVDPDLTGVTNISFPASRPIPILGDICAGEGIWCEENFEGHFFIDSSVKADFCVRVRGDSMIDAGIRDGDLAFIKRTYDYKDGNIYAVRINSDCEAVLKKVFWQDDTIILNPCNAEYKPIVTDSEGVSVVGECIGVYHATK</sequence>
<evidence type="ECO:0000259" key="7">
    <source>
        <dbReference type="PROSITE" id="PS50943"/>
    </source>
</evidence>
<dbReference type="InterPro" id="IPR001387">
    <property type="entry name" value="Cro/C1-type_HTH"/>
</dbReference>
<dbReference type="GO" id="GO:0006281">
    <property type="term" value="P:DNA repair"/>
    <property type="evidence" value="ECO:0007669"/>
    <property type="project" value="UniProtKB-KW"/>
</dbReference>
<dbReference type="InterPro" id="IPR050077">
    <property type="entry name" value="LexA_repressor"/>
</dbReference>
<dbReference type="PANTHER" id="PTHR33516">
    <property type="entry name" value="LEXA REPRESSOR"/>
    <property type="match status" value="1"/>
</dbReference>